<evidence type="ECO:0008006" key="4">
    <source>
        <dbReference type="Google" id="ProtNLM"/>
    </source>
</evidence>
<dbReference type="Proteomes" id="UP000002640">
    <property type="component" value="Unassembled WGS sequence"/>
</dbReference>
<accession>G4Z4N8</accession>
<gene>
    <name evidence="2" type="ORF">PHYSODRAFT_557171</name>
</gene>
<name>G4Z4N8_PHYSP</name>
<reference evidence="2 3" key="1">
    <citation type="journal article" date="2006" name="Science">
        <title>Phytophthora genome sequences uncover evolutionary origins and mechanisms of pathogenesis.</title>
        <authorList>
            <person name="Tyler B.M."/>
            <person name="Tripathy S."/>
            <person name="Zhang X."/>
            <person name="Dehal P."/>
            <person name="Jiang R.H."/>
            <person name="Aerts A."/>
            <person name="Arredondo F.D."/>
            <person name="Baxter L."/>
            <person name="Bensasson D."/>
            <person name="Beynon J.L."/>
            <person name="Chapman J."/>
            <person name="Damasceno C.M."/>
            <person name="Dorrance A.E."/>
            <person name="Dou D."/>
            <person name="Dickerman A.W."/>
            <person name="Dubchak I.L."/>
            <person name="Garbelotto M."/>
            <person name="Gijzen M."/>
            <person name="Gordon S.G."/>
            <person name="Govers F."/>
            <person name="Grunwald N.J."/>
            <person name="Huang W."/>
            <person name="Ivors K.L."/>
            <person name="Jones R.W."/>
            <person name="Kamoun S."/>
            <person name="Krampis K."/>
            <person name="Lamour K.H."/>
            <person name="Lee M.K."/>
            <person name="McDonald W.H."/>
            <person name="Medina M."/>
            <person name="Meijer H.J."/>
            <person name="Nordberg E.K."/>
            <person name="Maclean D.J."/>
            <person name="Ospina-Giraldo M.D."/>
            <person name="Morris P.F."/>
            <person name="Phuntumart V."/>
            <person name="Putnam N.H."/>
            <person name="Rash S."/>
            <person name="Rose J.K."/>
            <person name="Sakihama Y."/>
            <person name="Salamov A.A."/>
            <person name="Savidor A."/>
            <person name="Scheuring C.F."/>
            <person name="Smith B.M."/>
            <person name="Sobral B.W."/>
            <person name="Terry A."/>
            <person name="Torto-Alalibo T.A."/>
            <person name="Win J."/>
            <person name="Xu Z."/>
            <person name="Zhang H."/>
            <person name="Grigoriev I.V."/>
            <person name="Rokhsar D.S."/>
            <person name="Boore J.L."/>
        </authorList>
    </citation>
    <scope>NUCLEOTIDE SEQUENCE [LARGE SCALE GENOMIC DNA]</scope>
    <source>
        <strain evidence="2 3">P6497</strain>
    </source>
</reference>
<dbReference type="InParanoid" id="G4Z4N8"/>
<evidence type="ECO:0000313" key="2">
    <source>
        <dbReference type="EMBL" id="EGZ20882.1"/>
    </source>
</evidence>
<dbReference type="RefSeq" id="XP_009523599.1">
    <property type="nucleotide sequence ID" value="XM_009525304.1"/>
</dbReference>
<feature type="transmembrane region" description="Helical" evidence="1">
    <location>
        <begin position="109"/>
        <end position="139"/>
    </location>
</feature>
<proteinExistence type="predicted"/>
<keyword evidence="1" id="KW-0472">Membrane</keyword>
<dbReference type="EMBL" id="JH159153">
    <property type="protein sequence ID" value="EGZ20882.1"/>
    <property type="molecule type" value="Genomic_DNA"/>
</dbReference>
<dbReference type="KEGG" id="psoj:PHYSODRAFT_557171"/>
<evidence type="ECO:0000256" key="1">
    <source>
        <dbReference type="SAM" id="Phobius"/>
    </source>
</evidence>
<evidence type="ECO:0000313" key="3">
    <source>
        <dbReference type="Proteomes" id="UP000002640"/>
    </source>
</evidence>
<keyword evidence="3" id="KW-1185">Reference proteome</keyword>
<protein>
    <recommendedName>
        <fullName evidence="4">Transmembrane protein</fullName>
    </recommendedName>
</protein>
<keyword evidence="1" id="KW-1133">Transmembrane helix</keyword>
<dbReference type="OMA" id="HFGPLQF"/>
<keyword evidence="1" id="KW-0812">Transmembrane</keyword>
<dbReference type="AlphaFoldDB" id="G4Z4N8"/>
<sequence length="401" mass="44959">MPLYRRGPGFGLYGPGPAALEGGDWTHSYGPPDDSARSLELQLDLRLFSAYFVVAEPLATFVGYRIAQHCLRGCRVSFLSPSQRMWIGFFYCWLKIRLIDYVFHGTAYYTLSLLIMVVYFVYALLAFGFHFGPLQFLFFDYMPRSKMTQSLIYKMALLCKEVSARVEFYVLQQLICRPPLETRDRNAMTSSAIATHPLEPQGAASSCSTKTVGFSRVTSFFGREVDVNIKLWNSSMCQQWAMALSNAARSNAVRIRNKFVNVAAIADCVFECRFMFVMQHDGLLLGFFMTTPTATLMSKFRDGQAVAFELLQRFNCSSRSALATTQPTFLYAESPRLVGRATPAQKNAVYRLLLQLNSAHGHTADVPLRSLRGKNFVDAGVGQVVKKKARNSGSFSGLDGY</sequence>
<organism evidence="2 3">
    <name type="scientific">Phytophthora sojae (strain P6497)</name>
    <name type="common">Soybean stem and root rot agent</name>
    <name type="synonym">Phytophthora megasperma f. sp. glycines</name>
    <dbReference type="NCBI Taxonomy" id="1094619"/>
    <lineage>
        <taxon>Eukaryota</taxon>
        <taxon>Sar</taxon>
        <taxon>Stramenopiles</taxon>
        <taxon>Oomycota</taxon>
        <taxon>Peronosporomycetes</taxon>
        <taxon>Peronosporales</taxon>
        <taxon>Peronosporaceae</taxon>
        <taxon>Phytophthora</taxon>
    </lineage>
</organism>
<dbReference type="GeneID" id="20663220"/>